<dbReference type="PROSITE" id="PS50262">
    <property type="entry name" value="G_PROTEIN_RECEP_F1_2"/>
    <property type="match status" value="1"/>
</dbReference>
<evidence type="ECO:0000259" key="11">
    <source>
        <dbReference type="PROSITE" id="PS50262"/>
    </source>
</evidence>
<name>A0A2T7PJ49_POMCA</name>
<keyword evidence="8" id="KW-0807">Transducer</keyword>
<dbReference type="STRING" id="400727.A0A2T7PJ49"/>
<feature type="transmembrane region" description="Helical" evidence="10">
    <location>
        <begin position="221"/>
        <end position="243"/>
    </location>
</feature>
<keyword evidence="7" id="KW-0675">Receptor</keyword>
<dbReference type="GO" id="GO:0005886">
    <property type="term" value="C:plasma membrane"/>
    <property type="evidence" value="ECO:0007669"/>
    <property type="project" value="UniProtKB-SubCell"/>
</dbReference>
<evidence type="ECO:0000313" key="12">
    <source>
        <dbReference type="EMBL" id="PVD33455.1"/>
    </source>
</evidence>
<feature type="transmembrane region" description="Helical" evidence="10">
    <location>
        <begin position="53"/>
        <end position="74"/>
    </location>
</feature>
<evidence type="ECO:0000256" key="4">
    <source>
        <dbReference type="ARBA" id="ARBA00022989"/>
    </source>
</evidence>
<dbReference type="Pfam" id="PF00001">
    <property type="entry name" value="7tm_1"/>
    <property type="match status" value="1"/>
</dbReference>
<evidence type="ECO:0000256" key="5">
    <source>
        <dbReference type="ARBA" id="ARBA00023040"/>
    </source>
</evidence>
<evidence type="ECO:0000256" key="2">
    <source>
        <dbReference type="ARBA" id="ARBA00022475"/>
    </source>
</evidence>
<keyword evidence="3 10" id="KW-0812">Transmembrane</keyword>
<dbReference type="CDD" id="cd00637">
    <property type="entry name" value="7tm_classA_rhodopsin-like"/>
    <property type="match status" value="2"/>
</dbReference>
<dbReference type="PRINTS" id="PR00237">
    <property type="entry name" value="GPCRRHODOPSN"/>
</dbReference>
<gene>
    <name evidence="12" type="ORF">C0Q70_04711</name>
</gene>
<evidence type="ECO:0000256" key="9">
    <source>
        <dbReference type="SAM" id="MobiDB-lite"/>
    </source>
</evidence>
<keyword evidence="2" id="KW-1003">Cell membrane</keyword>
<evidence type="ECO:0000256" key="1">
    <source>
        <dbReference type="ARBA" id="ARBA00004651"/>
    </source>
</evidence>
<organism evidence="12 13">
    <name type="scientific">Pomacea canaliculata</name>
    <name type="common">Golden apple snail</name>
    <dbReference type="NCBI Taxonomy" id="400727"/>
    <lineage>
        <taxon>Eukaryota</taxon>
        <taxon>Metazoa</taxon>
        <taxon>Spiralia</taxon>
        <taxon>Lophotrochozoa</taxon>
        <taxon>Mollusca</taxon>
        <taxon>Gastropoda</taxon>
        <taxon>Caenogastropoda</taxon>
        <taxon>Architaenioglossa</taxon>
        <taxon>Ampullarioidea</taxon>
        <taxon>Ampullariidae</taxon>
        <taxon>Pomacea</taxon>
    </lineage>
</organism>
<dbReference type="InterPro" id="IPR017452">
    <property type="entry name" value="GPCR_Rhodpsn_7TM"/>
</dbReference>
<keyword evidence="13" id="KW-1185">Reference proteome</keyword>
<feature type="region of interest" description="Disordered" evidence="9">
    <location>
        <begin position="316"/>
        <end position="344"/>
    </location>
</feature>
<dbReference type="EMBL" id="PZQS01000003">
    <property type="protein sequence ID" value="PVD33455.1"/>
    <property type="molecule type" value="Genomic_DNA"/>
</dbReference>
<feature type="compositionally biased region" description="Basic and acidic residues" evidence="9">
    <location>
        <begin position="381"/>
        <end position="394"/>
    </location>
</feature>
<feature type="compositionally biased region" description="Polar residues" evidence="9">
    <location>
        <begin position="424"/>
        <end position="447"/>
    </location>
</feature>
<dbReference type="PANTHER" id="PTHR24228">
    <property type="entry name" value="B2 BRADYKININ RECEPTOR/ANGIOTENSIN II RECEPTOR"/>
    <property type="match status" value="1"/>
</dbReference>
<feature type="transmembrane region" description="Helical" evidence="10">
    <location>
        <begin position="516"/>
        <end position="535"/>
    </location>
</feature>
<feature type="domain" description="G-protein coupled receptors family 1 profile" evidence="11">
    <location>
        <begin position="33"/>
        <end position="532"/>
    </location>
</feature>
<keyword evidence="4 10" id="KW-1133">Transmembrane helix</keyword>
<feature type="transmembrane region" description="Helical" evidence="10">
    <location>
        <begin position="263"/>
        <end position="283"/>
    </location>
</feature>
<dbReference type="AlphaFoldDB" id="A0A2T7PJ49"/>
<reference evidence="12 13" key="1">
    <citation type="submission" date="2018-04" db="EMBL/GenBank/DDBJ databases">
        <title>The genome of golden apple snail Pomacea canaliculata provides insight into stress tolerance and invasive adaptation.</title>
        <authorList>
            <person name="Liu C."/>
            <person name="Liu B."/>
            <person name="Ren Y."/>
            <person name="Zhang Y."/>
            <person name="Wang H."/>
            <person name="Li S."/>
            <person name="Jiang F."/>
            <person name="Yin L."/>
            <person name="Zhang G."/>
            <person name="Qian W."/>
            <person name="Fan W."/>
        </authorList>
    </citation>
    <scope>NUCLEOTIDE SEQUENCE [LARGE SCALE GENOMIC DNA]</scope>
    <source>
        <strain evidence="12">SZHN2017</strain>
        <tissue evidence="12">Muscle</tissue>
    </source>
</reference>
<evidence type="ECO:0000256" key="8">
    <source>
        <dbReference type="ARBA" id="ARBA00023224"/>
    </source>
</evidence>
<comment type="subcellular location">
    <subcellularLocation>
        <location evidence="1">Cell membrane</location>
        <topology evidence="1">Multi-pass membrane protein</topology>
    </subcellularLocation>
</comment>
<proteinExistence type="predicted"/>
<evidence type="ECO:0000256" key="6">
    <source>
        <dbReference type="ARBA" id="ARBA00023136"/>
    </source>
</evidence>
<keyword evidence="5" id="KW-0297">G-protein coupled receptor</keyword>
<sequence length="556" mass="61376">MEEYLTRLSMEKMMELSPSVAFLSVLIILGVPGNTLIFFIYWRYFKASSTRVFVLSMAVVDLLTSALSCSSLIIEVRFLYTFIHPSACQALFIIERLPVVTSGWLLVAVALDRRHRICQPLKRHMSPRQALYLVLVSLALASAATFPFVPLHSIVKVKTGKDHVFGLTVEESGTSEAVESTGPSTQDSCTATVSVRRHDGKTTKVSTSSHVGKRIPSRTTLMMFVLTVTAIVTYVPYVVISSLTDDGWGYCLEMKGWEMNSCMIALLFVNVNSIVNPFIYNFYLHLSSHLINIFTAAVHVNILDCGDIRLASSIRGSGSTSSHLSTVEETPEPSPSLVPGASVSGSGLRSHLPFRSSPQYCNGEDRQGPCFWQKSRNHMAPHTERQDQKREHTGIQEAQVPIQIVENDISTVMSTTTGLTVEESGTSEAVESTGPSTQDSCTATVSVGSRDGKTTKVSTRGHVGKKIPSRTTLMMFVLTVTVIVTYVPYVVISSLADAEWGYCLEMKGWEMNSCMIALLFANVNSIVNPFIYSFCNPTFRVKCRQCFAFVRQRFPV</sequence>
<feature type="transmembrane region" description="Helical" evidence="10">
    <location>
        <begin position="130"/>
        <end position="151"/>
    </location>
</feature>
<feature type="compositionally biased region" description="Low complexity" evidence="9">
    <location>
        <begin position="316"/>
        <end position="325"/>
    </location>
</feature>
<feature type="region of interest" description="Disordered" evidence="9">
    <location>
        <begin position="424"/>
        <end position="460"/>
    </location>
</feature>
<dbReference type="Proteomes" id="UP000245119">
    <property type="component" value="Linkage Group LG3"/>
</dbReference>
<keyword evidence="6 10" id="KW-0472">Membrane</keyword>
<feature type="region of interest" description="Disordered" evidence="9">
    <location>
        <begin position="378"/>
        <end position="398"/>
    </location>
</feature>
<feature type="transmembrane region" description="Helical" evidence="10">
    <location>
        <begin position="20"/>
        <end position="41"/>
    </location>
</feature>
<accession>A0A2T7PJ49</accession>
<dbReference type="InterPro" id="IPR000276">
    <property type="entry name" value="GPCR_Rhodpsn"/>
</dbReference>
<dbReference type="GO" id="GO:0016493">
    <property type="term" value="F:C-C chemokine receptor activity"/>
    <property type="evidence" value="ECO:0007669"/>
    <property type="project" value="TreeGrafter"/>
</dbReference>
<evidence type="ECO:0000256" key="3">
    <source>
        <dbReference type="ARBA" id="ARBA00022692"/>
    </source>
</evidence>
<dbReference type="SUPFAM" id="SSF81321">
    <property type="entry name" value="Family A G protein-coupled receptor-like"/>
    <property type="match status" value="2"/>
</dbReference>
<feature type="transmembrane region" description="Helical" evidence="10">
    <location>
        <begin position="473"/>
        <end position="496"/>
    </location>
</feature>
<dbReference type="PANTHER" id="PTHR24228:SF55">
    <property type="entry name" value="G-PROTEIN COUPLED RECEPTOR 75-RELATED"/>
    <property type="match status" value="1"/>
</dbReference>
<evidence type="ECO:0000256" key="10">
    <source>
        <dbReference type="SAM" id="Phobius"/>
    </source>
</evidence>
<evidence type="ECO:0000313" key="13">
    <source>
        <dbReference type="Proteomes" id="UP000245119"/>
    </source>
</evidence>
<dbReference type="Gene3D" id="1.20.1070.10">
    <property type="entry name" value="Rhodopsin 7-helix transmembrane proteins"/>
    <property type="match status" value="3"/>
</dbReference>
<evidence type="ECO:0000256" key="7">
    <source>
        <dbReference type="ARBA" id="ARBA00023170"/>
    </source>
</evidence>
<protein>
    <recommendedName>
        <fullName evidence="11">G-protein coupled receptors family 1 profile domain-containing protein</fullName>
    </recommendedName>
</protein>
<comment type="caution">
    <text evidence="12">The sequence shown here is derived from an EMBL/GenBank/DDBJ whole genome shotgun (WGS) entry which is preliminary data.</text>
</comment>